<evidence type="ECO:0008006" key="8">
    <source>
        <dbReference type="Google" id="ProtNLM"/>
    </source>
</evidence>
<dbReference type="InterPro" id="IPR045851">
    <property type="entry name" value="AMP-bd_C_sf"/>
</dbReference>
<dbReference type="Gene3D" id="3.30.300.30">
    <property type="match status" value="1"/>
</dbReference>
<dbReference type="SUPFAM" id="SSF56801">
    <property type="entry name" value="Acetyl-CoA synthetase-like"/>
    <property type="match status" value="1"/>
</dbReference>
<dbReference type="PANTHER" id="PTHR24096:SF422">
    <property type="entry name" value="BCDNA.GH02901"/>
    <property type="match status" value="1"/>
</dbReference>
<sequence>MLGAAQAGLRITTTNPLYTSDEIARQLKDSEAKVIFTISELWPKVDQAIRTLPSQAFTTVTVNHTQHQTPSGTINFEDLIDGDHNLSFKITRSQDDVVLLPYSSGTTGLPKGVEITNRSLIALLAQLAVPEFSFMLDENAVATGLLPIFHIYGMTAIMLNTMARGSKLVVMPKFEPQLFIDLLDKYRPTISCLVPPLVLLLINHPGITQKHLSRFKVIFSGAAPLGATDIERLQEKSKSDVTILQGYGLTETCSALCTQSSLVPNAIKFGGSGICLPNTEIKIVSLDDQKKLLGPNEAGEVVARGPQIMKGYLNNLKETQEALDSEGWLRTGDIGYFDEDEQIYITDRLKELIKVKGFQVAPAELEEILRDIPEVADAAVTGIPHDTFGEVPKAFIIPKRGIKLDSDKIQMYVNSKVAKHKHLLGGVVVVDSIPKTATGKILRKDLKEL</sequence>
<evidence type="ECO:0000259" key="4">
    <source>
        <dbReference type="Pfam" id="PF00501"/>
    </source>
</evidence>
<dbReference type="InterPro" id="IPR000873">
    <property type="entry name" value="AMP-dep_synth/lig_dom"/>
</dbReference>
<keyword evidence="3" id="KW-0576">Peroxisome</keyword>
<dbReference type="InterPro" id="IPR020845">
    <property type="entry name" value="AMP-binding_CS"/>
</dbReference>
<comment type="caution">
    <text evidence="6">The sequence shown here is derived from an EMBL/GenBank/DDBJ whole genome shotgun (WGS) entry which is preliminary data.</text>
</comment>
<dbReference type="Gene3D" id="3.40.50.980">
    <property type="match status" value="2"/>
</dbReference>
<evidence type="ECO:0000256" key="2">
    <source>
        <dbReference type="ARBA" id="ARBA00006432"/>
    </source>
</evidence>
<proteinExistence type="inferred from homology"/>
<comment type="similarity">
    <text evidence="2">Belongs to the ATP-dependent AMP-binding enzyme family.</text>
</comment>
<dbReference type="EMBL" id="VTPC01090545">
    <property type="protein sequence ID" value="KAF2883206.1"/>
    <property type="molecule type" value="Genomic_DNA"/>
</dbReference>
<dbReference type="FunFam" id="3.30.300.30:FF:000007">
    <property type="entry name" value="4-coumarate--CoA ligase 2"/>
    <property type="match status" value="1"/>
</dbReference>
<organism evidence="6 7">
    <name type="scientific">Ignelater luminosus</name>
    <name type="common">Cucubano</name>
    <name type="synonym">Pyrophorus luminosus</name>
    <dbReference type="NCBI Taxonomy" id="2038154"/>
    <lineage>
        <taxon>Eukaryota</taxon>
        <taxon>Metazoa</taxon>
        <taxon>Ecdysozoa</taxon>
        <taxon>Arthropoda</taxon>
        <taxon>Hexapoda</taxon>
        <taxon>Insecta</taxon>
        <taxon>Pterygota</taxon>
        <taxon>Neoptera</taxon>
        <taxon>Endopterygota</taxon>
        <taxon>Coleoptera</taxon>
        <taxon>Polyphaga</taxon>
        <taxon>Elateriformia</taxon>
        <taxon>Elateroidea</taxon>
        <taxon>Elateridae</taxon>
        <taxon>Agrypninae</taxon>
        <taxon>Pyrophorini</taxon>
        <taxon>Ignelater</taxon>
    </lineage>
</organism>
<dbReference type="GO" id="GO:0005777">
    <property type="term" value="C:peroxisome"/>
    <property type="evidence" value="ECO:0007669"/>
    <property type="project" value="UniProtKB-SubCell"/>
</dbReference>
<dbReference type="PANTHER" id="PTHR24096">
    <property type="entry name" value="LONG-CHAIN-FATTY-ACID--COA LIGASE"/>
    <property type="match status" value="1"/>
</dbReference>
<reference evidence="6" key="1">
    <citation type="submission" date="2019-08" db="EMBL/GenBank/DDBJ databases">
        <title>The genome of the North American firefly Photinus pyralis.</title>
        <authorList>
            <consortium name="Photinus pyralis genome working group"/>
            <person name="Fallon T.R."/>
            <person name="Sander Lower S.E."/>
            <person name="Weng J.-K."/>
        </authorList>
    </citation>
    <scope>NUCLEOTIDE SEQUENCE</scope>
    <source>
        <strain evidence="6">TRF0915ILg1</strain>
        <tissue evidence="6">Whole body</tissue>
    </source>
</reference>
<protein>
    <recommendedName>
        <fullName evidence="8">4-coumarate--CoA ligase</fullName>
    </recommendedName>
</protein>
<accession>A0A8K0CCV8</accession>
<evidence type="ECO:0000256" key="3">
    <source>
        <dbReference type="ARBA" id="ARBA00023140"/>
    </source>
</evidence>
<keyword evidence="7" id="KW-1185">Reference proteome</keyword>
<evidence type="ECO:0000256" key="1">
    <source>
        <dbReference type="ARBA" id="ARBA00004275"/>
    </source>
</evidence>
<dbReference type="AlphaFoldDB" id="A0A8K0CCV8"/>
<dbReference type="Pfam" id="PF13193">
    <property type="entry name" value="AMP-binding_C"/>
    <property type="match status" value="1"/>
</dbReference>
<dbReference type="PROSITE" id="PS00455">
    <property type="entry name" value="AMP_BINDING"/>
    <property type="match status" value="1"/>
</dbReference>
<feature type="domain" description="AMP-binding enzyme C-terminal" evidence="5">
    <location>
        <begin position="364"/>
        <end position="440"/>
    </location>
</feature>
<evidence type="ECO:0000259" key="5">
    <source>
        <dbReference type="Pfam" id="PF13193"/>
    </source>
</evidence>
<evidence type="ECO:0000313" key="7">
    <source>
        <dbReference type="Proteomes" id="UP000801492"/>
    </source>
</evidence>
<comment type="subcellular location">
    <subcellularLocation>
        <location evidence="1">Peroxisome</location>
    </subcellularLocation>
</comment>
<dbReference type="GO" id="GO:0046949">
    <property type="term" value="P:fatty-acyl-CoA biosynthetic process"/>
    <property type="evidence" value="ECO:0007669"/>
    <property type="project" value="TreeGrafter"/>
</dbReference>
<dbReference type="InterPro" id="IPR025110">
    <property type="entry name" value="AMP-bd_C"/>
</dbReference>
<gene>
    <name evidence="6" type="ORF">ILUMI_22981</name>
</gene>
<dbReference type="Gene3D" id="2.30.38.10">
    <property type="entry name" value="Luciferase, Domain 3"/>
    <property type="match status" value="1"/>
</dbReference>
<dbReference type="Pfam" id="PF00501">
    <property type="entry name" value="AMP-binding"/>
    <property type="match status" value="1"/>
</dbReference>
<dbReference type="GO" id="GO:0004467">
    <property type="term" value="F:long-chain fatty acid-CoA ligase activity"/>
    <property type="evidence" value="ECO:0007669"/>
    <property type="project" value="TreeGrafter"/>
</dbReference>
<dbReference type="Proteomes" id="UP000801492">
    <property type="component" value="Unassembled WGS sequence"/>
</dbReference>
<dbReference type="OrthoDB" id="10253869at2759"/>
<feature type="domain" description="AMP-dependent synthetase/ligase" evidence="4">
    <location>
        <begin position="1"/>
        <end position="313"/>
    </location>
</feature>
<name>A0A8K0CCV8_IGNLU</name>
<evidence type="ECO:0000313" key="6">
    <source>
        <dbReference type="EMBL" id="KAF2883206.1"/>
    </source>
</evidence>